<protein>
    <submittedName>
        <fullName evidence="2">Uncharacterized protein</fullName>
    </submittedName>
</protein>
<reference evidence="2 3" key="1">
    <citation type="journal article" date="2019" name="Commun. Biol.">
        <title>The bagworm genome reveals a unique fibroin gene that provides high tensile strength.</title>
        <authorList>
            <person name="Kono N."/>
            <person name="Nakamura H."/>
            <person name="Ohtoshi R."/>
            <person name="Tomita M."/>
            <person name="Numata K."/>
            <person name="Arakawa K."/>
        </authorList>
    </citation>
    <scope>NUCLEOTIDE SEQUENCE [LARGE SCALE GENOMIC DNA]</scope>
</reference>
<keyword evidence="3" id="KW-1185">Reference proteome</keyword>
<feature type="region of interest" description="Disordered" evidence="1">
    <location>
        <begin position="197"/>
        <end position="225"/>
    </location>
</feature>
<dbReference type="Proteomes" id="UP000299102">
    <property type="component" value="Unassembled WGS sequence"/>
</dbReference>
<evidence type="ECO:0000313" key="3">
    <source>
        <dbReference type="Proteomes" id="UP000299102"/>
    </source>
</evidence>
<evidence type="ECO:0000256" key="1">
    <source>
        <dbReference type="SAM" id="MobiDB-lite"/>
    </source>
</evidence>
<gene>
    <name evidence="2" type="ORF">EVAR_14327_1</name>
</gene>
<name>A0A4C1UNE0_EUMVA</name>
<dbReference type="EMBL" id="BGZK01000194">
    <property type="protein sequence ID" value="GBP27506.1"/>
    <property type="molecule type" value="Genomic_DNA"/>
</dbReference>
<sequence>MPIVCFDVKINRVNEQIMVSIRYVASNLPTFTPVVSARGHCFRSSAREGLRTPGGLSLPPTPETRARRASDTTKPLAQLERLKPDTCPLSEIRRRRRGNNDPRLRGPYPAGRSVVIFEHENDSEGVARTIFAAVNGSVQFAYYASRCTCRSRSANAPESAAIPRNLCSVVLRCYKSSEKFTVSKQIGEMRLTCRESEAGRRAKRPGPLQDYKLSSPAPFTIRSRD</sequence>
<dbReference type="AlphaFoldDB" id="A0A4C1UNE0"/>
<proteinExistence type="predicted"/>
<accession>A0A4C1UNE0</accession>
<comment type="caution">
    <text evidence="2">The sequence shown here is derived from an EMBL/GenBank/DDBJ whole genome shotgun (WGS) entry which is preliminary data.</text>
</comment>
<organism evidence="2 3">
    <name type="scientific">Eumeta variegata</name>
    <name type="common">Bagworm moth</name>
    <name type="synonym">Eumeta japonica</name>
    <dbReference type="NCBI Taxonomy" id="151549"/>
    <lineage>
        <taxon>Eukaryota</taxon>
        <taxon>Metazoa</taxon>
        <taxon>Ecdysozoa</taxon>
        <taxon>Arthropoda</taxon>
        <taxon>Hexapoda</taxon>
        <taxon>Insecta</taxon>
        <taxon>Pterygota</taxon>
        <taxon>Neoptera</taxon>
        <taxon>Endopterygota</taxon>
        <taxon>Lepidoptera</taxon>
        <taxon>Glossata</taxon>
        <taxon>Ditrysia</taxon>
        <taxon>Tineoidea</taxon>
        <taxon>Psychidae</taxon>
        <taxon>Oiketicinae</taxon>
        <taxon>Eumeta</taxon>
    </lineage>
</organism>
<evidence type="ECO:0000313" key="2">
    <source>
        <dbReference type="EMBL" id="GBP27506.1"/>
    </source>
</evidence>
<feature type="region of interest" description="Disordered" evidence="1">
    <location>
        <begin position="46"/>
        <end position="76"/>
    </location>
</feature>